<organism evidence="2 3">
    <name type="scientific">Algoriphagus pacificus</name>
    <dbReference type="NCBI Taxonomy" id="2811234"/>
    <lineage>
        <taxon>Bacteria</taxon>
        <taxon>Pseudomonadati</taxon>
        <taxon>Bacteroidota</taxon>
        <taxon>Cytophagia</taxon>
        <taxon>Cytophagales</taxon>
        <taxon>Cyclobacteriaceae</taxon>
        <taxon>Algoriphagus</taxon>
    </lineage>
</organism>
<dbReference type="EMBL" id="JAFKCU010000002">
    <property type="protein sequence ID" value="MBN7815917.1"/>
    <property type="molecule type" value="Genomic_DNA"/>
</dbReference>
<sequence length="118" mass="13782">MQNLPKINDLKSPEGYFEELPDRIMSKIHKKENYPWIKWAASVVVVLGIGIWQFTNSPATSDQVVLDQEIDLYIDSQYWTAEDILSMSENPDEILNEIMLDENPFIEDISSDQEDIWF</sequence>
<feature type="transmembrane region" description="Helical" evidence="1">
    <location>
        <begin position="36"/>
        <end position="54"/>
    </location>
</feature>
<accession>A0ABS3CFN3</accession>
<protein>
    <submittedName>
        <fullName evidence="2">Uncharacterized protein</fullName>
    </submittedName>
</protein>
<keyword evidence="1" id="KW-0472">Membrane</keyword>
<gene>
    <name evidence="2" type="ORF">J0A69_10775</name>
</gene>
<evidence type="ECO:0000256" key="1">
    <source>
        <dbReference type="SAM" id="Phobius"/>
    </source>
</evidence>
<dbReference type="RefSeq" id="WP_206586558.1">
    <property type="nucleotide sequence ID" value="NZ_JAFKCU010000002.1"/>
</dbReference>
<reference evidence="2 3" key="1">
    <citation type="submission" date="2021-03" db="EMBL/GenBank/DDBJ databases">
        <title>novel species isolated from a fishpond in China.</title>
        <authorList>
            <person name="Lu H."/>
            <person name="Cai Z."/>
        </authorList>
    </citation>
    <scope>NUCLEOTIDE SEQUENCE [LARGE SCALE GENOMIC DNA]</scope>
    <source>
        <strain evidence="2 3">YJ13C</strain>
    </source>
</reference>
<proteinExistence type="predicted"/>
<evidence type="ECO:0000313" key="2">
    <source>
        <dbReference type="EMBL" id="MBN7815917.1"/>
    </source>
</evidence>
<keyword evidence="1" id="KW-0812">Transmembrane</keyword>
<name>A0ABS3CFN3_9BACT</name>
<evidence type="ECO:0000313" key="3">
    <source>
        <dbReference type="Proteomes" id="UP000664480"/>
    </source>
</evidence>
<dbReference type="Proteomes" id="UP000664480">
    <property type="component" value="Unassembled WGS sequence"/>
</dbReference>
<comment type="caution">
    <text evidence="2">The sequence shown here is derived from an EMBL/GenBank/DDBJ whole genome shotgun (WGS) entry which is preliminary data.</text>
</comment>
<keyword evidence="3" id="KW-1185">Reference proteome</keyword>
<keyword evidence="1" id="KW-1133">Transmembrane helix</keyword>